<feature type="compositionally biased region" description="Polar residues" evidence="1">
    <location>
        <begin position="18"/>
        <end position="27"/>
    </location>
</feature>
<accession>A0A2H3JI45</accession>
<evidence type="ECO:0000313" key="2">
    <source>
        <dbReference type="EMBL" id="PCH36354.1"/>
    </source>
</evidence>
<dbReference type="OrthoDB" id="342900at2759"/>
<evidence type="ECO:0000256" key="1">
    <source>
        <dbReference type="SAM" id="MobiDB-lite"/>
    </source>
</evidence>
<organism evidence="2 3">
    <name type="scientific">Wolfiporia cocos (strain MD-104)</name>
    <name type="common">Brown rot fungus</name>
    <dbReference type="NCBI Taxonomy" id="742152"/>
    <lineage>
        <taxon>Eukaryota</taxon>
        <taxon>Fungi</taxon>
        <taxon>Dikarya</taxon>
        <taxon>Basidiomycota</taxon>
        <taxon>Agaricomycotina</taxon>
        <taxon>Agaricomycetes</taxon>
        <taxon>Polyporales</taxon>
        <taxon>Phaeolaceae</taxon>
        <taxon>Wolfiporia</taxon>
    </lineage>
</organism>
<feature type="region of interest" description="Disordered" evidence="1">
    <location>
        <begin position="1"/>
        <end position="27"/>
    </location>
</feature>
<name>A0A2H3JI45_WOLCO</name>
<reference evidence="2 3" key="1">
    <citation type="journal article" date="2012" name="Science">
        <title>The Paleozoic origin of enzymatic lignin decomposition reconstructed from 31 fungal genomes.</title>
        <authorList>
            <person name="Floudas D."/>
            <person name="Binder M."/>
            <person name="Riley R."/>
            <person name="Barry K."/>
            <person name="Blanchette R.A."/>
            <person name="Henrissat B."/>
            <person name="Martinez A.T."/>
            <person name="Otillar R."/>
            <person name="Spatafora J.W."/>
            <person name="Yadav J.S."/>
            <person name="Aerts A."/>
            <person name="Benoit I."/>
            <person name="Boyd A."/>
            <person name="Carlson A."/>
            <person name="Copeland A."/>
            <person name="Coutinho P.M."/>
            <person name="de Vries R.P."/>
            <person name="Ferreira P."/>
            <person name="Findley K."/>
            <person name="Foster B."/>
            <person name="Gaskell J."/>
            <person name="Glotzer D."/>
            <person name="Gorecki P."/>
            <person name="Heitman J."/>
            <person name="Hesse C."/>
            <person name="Hori C."/>
            <person name="Igarashi K."/>
            <person name="Jurgens J.A."/>
            <person name="Kallen N."/>
            <person name="Kersten P."/>
            <person name="Kohler A."/>
            <person name="Kuees U."/>
            <person name="Kumar T.K.A."/>
            <person name="Kuo A."/>
            <person name="LaButti K."/>
            <person name="Larrondo L.F."/>
            <person name="Lindquist E."/>
            <person name="Ling A."/>
            <person name="Lombard V."/>
            <person name="Lucas S."/>
            <person name="Lundell T."/>
            <person name="Martin R."/>
            <person name="McLaughlin D.J."/>
            <person name="Morgenstern I."/>
            <person name="Morin E."/>
            <person name="Murat C."/>
            <person name="Nagy L.G."/>
            <person name="Nolan M."/>
            <person name="Ohm R.A."/>
            <person name="Patyshakuliyeva A."/>
            <person name="Rokas A."/>
            <person name="Ruiz-Duenas F.J."/>
            <person name="Sabat G."/>
            <person name="Salamov A."/>
            <person name="Samejima M."/>
            <person name="Schmutz J."/>
            <person name="Slot J.C."/>
            <person name="St John F."/>
            <person name="Stenlid J."/>
            <person name="Sun H."/>
            <person name="Sun S."/>
            <person name="Syed K."/>
            <person name="Tsang A."/>
            <person name="Wiebenga A."/>
            <person name="Young D."/>
            <person name="Pisabarro A."/>
            <person name="Eastwood D.C."/>
            <person name="Martin F."/>
            <person name="Cullen D."/>
            <person name="Grigoriev I.V."/>
            <person name="Hibbett D.S."/>
        </authorList>
    </citation>
    <scope>NUCLEOTIDE SEQUENCE [LARGE SCALE GENOMIC DNA]</scope>
    <source>
        <strain evidence="2 3">MD-104</strain>
    </source>
</reference>
<sequence length="70" mass="7689">MADSYVTRAIERQREEQSAGNASPLQKNPSALFSAGVVPLQKEVKLLVDDETGFLKGLLQWAAKYCEGSF</sequence>
<gene>
    <name evidence="2" type="ORF">WOLCODRAFT_157064</name>
</gene>
<evidence type="ECO:0000313" key="3">
    <source>
        <dbReference type="Proteomes" id="UP000218811"/>
    </source>
</evidence>
<dbReference type="Proteomes" id="UP000218811">
    <property type="component" value="Unassembled WGS sequence"/>
</dbReference>
<protein>
    <submittedName>
        <fullName evidence="2">Uncharacterized protein</fullName>
    </submittedName>
</protein>
<proteinExistence type="predicted"/>
<dbReference type="EMBL" id="KB467876">
    <property type="protein sequence ID" value="PCH36354.1"/>
    <property type="molecule type" value="Genomic_DNA"/>
</dbReference>
<keyword evidence="3" id="KW-1185">Reference proteome</keyword>
<dbReference type="AlphaFoldDB" id="A0A2H3JI45"/>